<proteinExistence type="predicted"/>
<keyword evidence="2" id="KW-1185">Reference proteome</keyword>
<evidence type="ECO:0000313" key="1">
    <source>
        <dbReference type="EMBL" id="MCR8828220.1"/>
    </source>
</evidence>
<evidence type="ECO:0008006" key="3">
    <source>
        <dbReference type="Google" id="ProtNLM"/>
    </source>
</evidence>
<protein>
    <recommendedName>
        <fullName evidence="3">DUF3987 domain-containing protein</fullName>
    </recommendedName>
</protein>
<gene>
    <name evidence="1" type="ORF">NTA49_16905</name>
</gene>
<reference evidence="1" key="1">
    <citation type="submission" date="2022-07" db="EMBL/GenBank/DDBJ databases">
        <title>Pseudosulfitobacter sp. strain AP-MA-4, whole genome sequence.</title>
        <authorList>
            <person name="Jiang Y."/>
        </authorList>
    </citation>
    <scope>NUCLEOTIDE SEQUENCE</scope>
    <source>
        <strain evidence="1">AP-MA-4</strain>
    </source>
</reference>
<dbReference type="EMBL" id="JANKJG010000018">
    <property type="protein sequence ID" value="MCR8828220.1"/>
    <property type="molecule type" value="Genomic_DNA"/>
</dbReference>
<sequence>MTKKTLKSTTAEHVVMSEMRVRTGKGSRLLTQAEIQDLVQMFAAKVPDRDFDILSLAPEGSLLRMVARHFQKSDISYALPIMHTIMLAASRLTQSGAYLEVHGIGRILPTLWSICLAESGSAKTLASDEITEVFSDGDAAPVKMLPDAGSDAQWIIEIEEHNGSFWFQDEVGKRVNAILHQKHWARLKPWMLNAYSYQEIGNRLKGEKQKLTVENPHFTFLGLSVFSTWKNDIDASSMFDGFCQRFNYALASKRTDTSMYDHFLYFAYDGVEESRTRLKASWDALCHQPNAFGAYTLNDDVIPYLENWWSELRNTVGKSGLPDSFVRRIGFSIMRYLLVLQFLLGKARHPIDLETTILATKFADYHMQSALKIIQDYNQAGAGQVQRVVEIHEGMSERGEVPTPRNISRKLSKAQRADLPTDLIRQIVTVLDKLESQSDLFDLDDDIKVKTAAMLERRGQIFERLALNERKRNERRLRQLREAREGKMSRGTINDVAADHDGDNVVLMGRHRAYENFDPIDRTG</sequence>
<name>A0ABT1Z534_9RHOB</name>
<comment type="caution">
    <text evidence="1">The sequence shown here is derived from an EMBL/GenBank/DDBJ whole genome shotgun (WGS) entry which is preliminary data.</text>
</comment>
<dbReference type="RefSeq" id="WP_258295990.1">
    <property type="nucleotide sequence ID" value="NZ_JANKJG010000018.1"/>
</dbReference>
<organism evidence="1 2">
    <name type="scientific">Pseudosulfitobacter koreensis</name>
    <dbReference type="NCBI Taxonomy" id="2968472"/>
    <lineage>
        <taxon>Bacteria</taxon>
        <taxon>Pseudomonadati</taxon>
        <taxon>Pseudomonadota</taxon>
        <taxon>Alphaproteobacteria</taxon>
        <taxon>Rhodobacterales</taxon>
        <taxon>Roseobacteraceae</taxon>
        <taxon>Pseudosulfitobacter</taxon>
    </lineage>
</organism>
<evidence type="ECO:0000313" key="2">
    <source>
        <dbReference type="Proteomes" id="UP001165396"/>
    </source>
</evidence>
<dbReference type="Proteomes" id="UP001165396">
    <property type="component" value="Unassembled WGS sequence"/>
</dbReference>
<accession>A0ABT1Z534</accession>